<dbReference type="PROSITE" id="PS50888">
    <property type="entry name" value="BHLH"/>
    <property type="match status" value="1"/>
</dbReference>
<dbReference type="InterPro" id="IPR052207">
    <property type="entry name" value="Max-like/E-box_TFs"/>
</dbReference>
<dbReference type="OrthoDB" id="3542681at2759"/>
<evidence type="ECO:0000256" key="1">
    <source>
        <dbReference type="ARBA" id="ARBA00004123"/>
    </source>
</evidence>
<dbReference type="AlphaFoldDB" id="A0A8H7T870"/>
<evidence type="ECO:0000256" key="7">
    <source>
        <dbReference type="SAM" id="MobiDB-lite"/>
    </source>
</evidence>
<dbReference type="GO" id="GO:0005634">
    <property type="term" value="C:nucleus"/>
    <property type="evidence" value="ECO:0007669"/>
    <property type="project" value="UniProtKB-SubCell"/>
</dbReference>
<evidence type="ECO:0000256" key="2">
    <source>
        <dbReference type="ARBA" id="ARBA00023015"/>
    </source>
</evidence>
<evidence type="ECO:0000313" key="9">
    <source>
        <dbReference type="EMBL" id="KAG4414081.1"/>
    </source>
</evidence>
<dbReference type="InterPro" id="IPR036638">
    <property type="entry name" value="HLH_DNA-bd_sf"/>
</dbReference>
<dbReference type="Gene3D" id="4.10.280.10">
    <property type="entry name" value="Helix-loop-helix DNA-binding domain"/>
    <property type="match status" value="1"/>
</dbReference>
<dbReference type="SMART" id="SM00353">
    <property type="entry name" value="HLH"/>
    <property type="match status" value="1"/>
</dbReference>
<organism evidence="9 10">
    <name type="scientific">Cadophora malorum</name>
    <dbReference type="NCBI Taxonomy" id="108018"/>
    <lineage>
        <taxon>Eukaryota</taxon>
        <taxon>Fungi</taxon>
        <taxon>Dikarya</taxon>
        <taxon>Ascomycota</taxon>
        <taxon>Pezizomycotina</taxon>
        <taxon>Leotiomycetes</taxon>
        <taxon>Helotiales</taxon>
        <taxon>Ploettnerulaceae</taxon>
        <taxon>Cadophora</taxon>
    </lineage>
</organism>
<gene>
    <name evidence="9" type="ORF">IFR04_012782</name>
</gene>
<proteinExistence type="predicted"/>
<keyword evidence="2" id="KW-0805">Transcription regulation</keyword>
<feature type="compositionally biased region" description="Polar residues" evidence="7">
    <location>
        <begin position="197"/>
        <end position="210"/>
    </location>
</feature>
<dbReference type="GO" id="GO:0046983">
    <property type="term" value="F:protein dimerization activity"/>
    <property type="evidence" value="ECO:0007669"/>
    <property type="project" value="InterPro"/>
</dbReference>
<feature type="domain" description="BHLH" evidence="8">
    <location>
        <begin position="231"/>
        <end position="286"/>
    </location>
</feature>
<reference evidence="9" key="1">
    <citation type="submission" date="2021-02" db="EMBL/GenBank/DDBJ databases">
        <title>Genome sequence Cadophora malorum strain M34.</title>
        <authorList>
            <person name="Stefanovic E."/>
            <person name="Vu D."/>
            <person name="Scully C."/>
            <person name="Dijksterhuis J."/>
            <person name="Roader J."/>
            <person name="Houbraken J."/>
        </authorList>
    </citation>
    <scope>NUCLEOTIDE SEQUENCE</scope>
    <source>
        <strain evidence="9">M34</strain>
    </source>
</reference>
<keyword evidence="3" id="KW-0238">DNA-binding</keyword>
<protein>
    <recommendedName>
        <fullName evidence="8">BHLH domain-containing protein</fullName>
    </recommendedName>
</protein>
<evidence type="ECO:0000256" key="3">
    <source>
        <dbReference type="ARBA" id="ARBA00023125"/>
    </source>
</evidence>
<keyword evidence="10" id="KW-1185">Reference proteome</keyword>
<dbReference type="GO" id="GO:0000978">
    <property type="term" value="F:RNA polymerase II cis-regulatory region sequence-specific DNA binding"/>
    <property type="evidence" value="ECO:0007669"/>
    <property type="project" value="TreeGrafter"/>
</dbReference>
<keyword evidence="6" id="KW-0175">Coiled coil</keyword>
<dbReference type="PANTHER" id="PTHR15741">
    <property type="entry name" value="BASIC HELIX-LOOP-HELIX ZIP TRANSCRIPTION FACTOR"/>
    <property type="match status" value="1"/>
</dbReference>
<evidence type="ECO:0000259" key="8">
    <source>
        <dbReference type="PROSITE" id="PS50888"/>
    </source>
</evidence>
<dbReference type="PANTHER" id="PTHR15741:SF27">
    <property type="entry name" value="TRANSCRIPTION FACTOR AP-4"/>
    <property type="match status" value="1"/>
</dbReference>
<feature type="compositionally biased region" description="Low complexity" evidence="7">
    <location>
        <begin position="126"/>
        <end position="143"/>
    </location>
</feature>
<sequence>MAFNRNNIRTVEDCYMGDPMDQASDYLDFDQEDYDMSPQLCNPVDINSWSFSPLPSPESPYLNTPLSSTYHDSGWNPFDRTFGSLMTPDSTEFITPERLATGTYNTNVSESQDTAPWSVDPVALPSNSNSASQTSASFSSVYSPTRDSYPCSPLEMPSGSGVPDPASRTATRSTRHSKRSKPHSESEGGGAPAKKSPPQQRLRSTSTAIAANSGPTTSSTSSNSSNSPPKHTRLNHNQVEKQYRNRLNGQFETLLLVLPREDGEGEGKKVSKAEVLVLARKHIRDLERDRRRLEEDNERLGGRMGGLKQRWVESGGVLLP</sequence>
<name>A0A8H7T870_9HELO</name>
<evidence type="ECO:0000256" key="4">
    <source>
        <dbReference type="ARBA" id="ARBA00023163"/>
    </source>
</evidence>
<dbReference type="Proteomes" id="UP000664132">
    <property type="component" value="Unassembled WGS sequence"/>
</dbReference>
<keyword evidence="4" id="KW-0804">Transcription</keyword>
<evidence type="ECO:0000256" key="6">
    <source>
        <dbReference type="SAM" id="Coils"/>
    </source>
</evidence>
<comment type="caution">
    <text evidence="9">The sequence shown here is derived from an EMBL/GenBank/DDBJ whole genome shotgun (WGS) entry which is preliminary data.</text>
</comment>
<feature type="compositionally biased region" description="Low complexity" evidence="7">
    <location>
        <begin position="212"/>
        <end position="229"/>
    </location>
</feature>
<dbReference type="EMBL" id="JAFJYH010000282">
    <property type="protein sequence ID" value="KAG4414081.1"/>
    <property type="molecule type" value="Genomic_DNA"/>
</dbReference>
<feature type="region of interest" description="Disordered" evidence="7">
    <location>
        <begin position="107"/>
        <end position="234"/>
    </location>
</feature>
<accession>A0A8H7T870</accession>
<dbReference type="InterPro" id="IPR011598">
    <property type="entry name" value="bHLH_dom"/>
</dbReference>
<dbReference type="Pfam" id="PF00010">
    <property type="entry name" value="HLH"/>
    <property type="match status" value="1"/>
</dbReference>
<keyword evidence="5" id="KW-0539">Nucleus</keyword>
<feature type="coiled-coil region" evidence="6">
    <location>
        <begin position="276"/>
        <end position="310"/>
    </location>
</feature>
<dbReference type="SUPFAM" id="SSF47459">
    <property type="entry name" value="HLH, helix-loop-helix DNA-binding domain"/>
    <property type="match status" value="1"/>
</dbReference>
<evidence type="ECO:0000256" key="5">
    <source>
        <dbReference type="ARBA" id="ARBA00023242"/>
    </source>
</evidence>
<evidence type="ECO:0000313" key="10">
    <source>
        <dbReference type="Proteomes" id="UP000664132"/>
    </source>
</evidence>
<dbReference type="GO" id="GO:0000981">
    <property type="term" value="F:DNA-binding transcription factor activity, RNA polymerase II-specific"/>
    <property type="evidence" value="ECO:0007669"/>
    <property type="project" value="TreeGrafter"/>
</dbReference>
<comment type="subcellular location">
    <subcellularLocation>
        <location evidence="1">Nucleus</location>
    </subcellularLocation>
</comment>